<gene>
    <name evidence="6" type="ORF">EHS13_00515</name>
</gene>
<dbReference type="InterPro" id="IPR001650">
    <property type="entry name" value="Helicase_C-like"/>
</dbReference>
<dbReference type="InterPro" id="IPR014001">
    <property type="entry name" value="Helicase_ATP-bd"/>
</dbReference>
<dbReference type="GO" id="GO:0043138">
    <property type="term" value="F:3'-5' DNA helicase activity"/>
    <property type="evidence" value="ECO:0007669"/>
    <property type="project" value="TreeGrafter"/>
</dbReference>
<feature type="domain" description="Helicase C-terminal" evidence="5">
    <location>
        <begin position="319"/>
        <end position="474"/>
    </location>
</feature>
<dbReference type="SUPFAM" id="SSF52540">
    <property type="entry name" value="P-loop containing nucleoside triphosphate hydrolases"/>
    <property type="match status" value="1"/>
</dbReference>
<dbReference type="Pfam" id="PF00270">
    <property type="entry name" value="DEAD"/>
    <property type="match status" value="1"/>
</dbReference>
<proteinExistence type="predicted"/>
<keyword evidence="3" id="KW-0238">DNA-binding</keyword>
<dbReference type="KEGG" id="ppsc:EHS13_00515"/>
<evidence type="ECO:0000259" key="4">
    <source>
        <dbReference type="PROSITE" id="PS51192"/>
    </source>
</evidence>
<dbReference type="EMBL" id="CP034235">
    <property type="protein sequence ID" value="QGQ99902.1"/>
    <property type="molecule type" value="Genomic_DNA"/>
</dbReference>
<dbReference type="SMART" id="SM00490">
    <property type="entry name" value="HELICc"/>
    <property type="match status" value="1"/>
</dbReference>
<dbReference type="OrthoDB" id="2077914at2"/>
<keyword evidence="6" id="KW-0347">Helicase</keyword>
<dbReference type="Pfam" id="PF00271">
    <property type="entry name" value="Helicase_C"/>
    <property type="match status" value="1"/>
</dbReference>
<dbReference type="PANTHER" id="PTHR30580:SF1">
    <property type="entry name" value="COMF OPERON PROTEIN 1"/>
    <property type="match status" value="1"/>
</dbReference>
<keyword evidence="6" id="KW-0378">Hydrolase</keyword>
<dbReference type="GO" id="GO:0003677">
    <property type="term" value="F:DNA binding"/>
    <property type="evidence" value="ECO:0007669"/>
    <property type="project" value="UniProtKB-KW"/>
</dbReference>
<evidence type="ECO:0000259" key="5">
    <source>
        <dbReference type="PROSITE" id="PS51194"/>
    </source>
</evidence>
<accession>A0A6B8RVK5</accession>
<dbReference type="GO" id="GO:0006302">
    <property type="term" value="P:double-strand break repair"/>
    <property type="evidence" value="ECO:0007669"/>
    <property type="project" value="TreeGrafter"/>
</dbReference>
<dbReference type="SMART" id="SM00487">
    <property type="entry name" value="DEXDc"/>
    <property type="match status" value="1"/>
</dbReference>
<dbReference type="Proteomes" id="UP000426246">
    <property type="component" value="Chromosome"/>
</dbReference>
<keyword evidence="2" id="KW-0067">ATP-binding</keyword>
<evidence type="ECO:0000256" key="3">
    <source>
        <dbReference type="ARBA" id="ARBA00023125"/>
    </source>
</evidence>
<keyword evidence="1" id="KW-0547">Nucleotide-binding</keyword>
<dbReference type="GO" id="GO:0005524">
    <property type="term" value="F:ATP binding"/>
    <property type="evidence" value="ECO:0007669"/>
    <property type="project" value="UniProtKB-KW"/>
</dbReference>
<dbReference type="PROSITE" id="PS51192">
    <property type="entry name" value="HELICASE_ATP_BIND_1"/>
    <property type="match status" value="1"/>
</dbReference>
<name>A0A6B8RVK5_9BACL</name>
<dbReference type="GO" id="GO:0006310">
    <property type="term" value="P:DNA recombination"/>
    <property type="evidence" value="ECO:0007669"/>
    <property type="project" value="TreeGrafter"/>
</dbReference>
<dbReference type="PROSITE" id="PS51194">
    <property type="entry name" value="HELICASE_CTER"/>
    <property type="match status" value="1"/>
</dbReference>
<evidence type="ECO:0000256" key="2">
    <source>
        <dbReference type="ARBA" id="ARBA00022840"/>
    </source>
</evidence>
<evidence type="ECO:0000313" key="6">
    <source>
        <dbReference type="EMBL" id="QGQ99902.1"/>
    </source>
</evidence>
<dbReference type="InterPro" id="IPR011545">
    <property type="entry name" value="DEAD/DEAH_box_helicase_dom"/>
</dbReference>
<sequence length="474" mass="53504">MKPSPQPLSITEGTLQLQEAYLKGLIEVSQGVFFVKKQSLWRTNYEPRCSRCGSGSAQLRWTFCVFCEGPCPYCEECLTMGRARFCTPLVHGVNVVETAWKAAPMKSLAQWSLNAAQTEAAAAGLQFLEQTAIQLTGHAQLPRDIPCFLIWAVTGAGKTEMIYPLIEHELAQGRKVMIATPRKDVVLELLPRIQAAFPKQSVIALYGGSRQRWEQGEITLATTHQLLRFSQGFDLVILDELDAFPYHNNPMLEFAAQKACKPNGRFIYLSATPPPKLQKSAKRNRLPHVRVPVRFHQHPLPVPKVLSIPPLRNWIDKRQIPAKLLSRLEQSLERDAQLFLFVSQIRNVEPLVLLLRSYFQDKEIQGTHSKDEERSEKVIEFRQTRIDLLVTTTILERGITVAKTDVFVLDADAALFDEASLVQMAGRAGRSKDDPFGNVYFVAYQRTKAQVSAINQISRMNGIAKQKGYFKQNT</sequence>
<evidence type="ECO:0000256" key="1">
    <source>
        <dbReference type="ARBA" id="ARBA00022741"/>
    </source>
</evidence>
<reference evidence="7" key="1">
    <citation type="submission" date="2018-11" db="EMBL/GenBank/DDBJ databases">
        <title>Complete genome sequence of Paenibacillus sp. ML311-T8.</title>
        <authorList>
            <person name="Nam Y.-D."/>
            <person name="Kang J."/>
            <person name="Chung W.-H."/>
            <person name="Park Y.S."/>
        </authorList>
    </citation>
    <scope>NUCLEOTIDE SEQUENCE [LARGE SCALE GENOMIC DNA]</scope>
    <source>
        <strain evidence="7">ML311-T8</strain>
    </source>
</reference>
<dbReference type="Gene3D" id="3.40.50.300">
    <property type="entry name" value="P-loop containing nucleotide triphosphate hydrolases"/>
    <property type="match status" value="2"/>
</dbReference>
<dbReference type="InterPro" id="IPR027417">
    <property type="entry name" value="P-loop_NTPase"/>
</dbReference>
<protein>
    <submittedName>
        <fullName evidence="6">DEAD/DEAH box helicase</fullName>
    </submittedName>
</protein>
<organism evidence="6 7">
    <name type="scientific">Paenibacillus psychroresistens</name>
    <dbReference type="NCBI Taxonomy" id="1778678"/>
    <lineage>
        <taxon>Bacteria</taxon>
        <taxon>Bacillati</taxon>
        <taxon>Bacillota</taxon>
        <taxon>Bacilli</taxon>
        <taxon>Bacillales</taxon>
        <taxon>Paenibacillaceae</taxon>
        <taxon>Paenibacillus</taxon>
    </lineage>
</organism>
<evidence type="ECO:0000313" key="7">
    <source>
        <dbReference type="Proteomes" id="UP000426246"/>
    </source>
</evidence>
<dbReference type="AlphaFoldDB" id="A0A6B8RVK5"/>
<dbReference type="PANTHER" id="PTHR30580">
    <property type="entry name" value="PRIMOSOMAL PROTEIN N"/>
    <property type="match status" value="1"/>
</dbReference>
<keyword evidence="7" id="KW-1185">Reference proteome</keyword>
<dbReference type="GO" id="GO:0006270">
    <property type="term" value="P:DNA replication initiation"/>
    <property type="evidence" value="ECO:0007669"/>
    <property type="project" value="TreeGrafter"/>
</dbReference>
<feature type="domain" description="Helicase ATP-binding" evidence="4">
    <location>
        <begin position="139"/>
        <end position="291"/>
    </location>
</feature>